<proteinExistence type="predicted"/>
<dbReference type="OrthoDB" id="6103133at2759"/>
<evidence type="ECO:0000313" key="3">
    <source>
        <dbReference type="EMBL" id="PIK33111.1"/>
    </source>
</evidence>
<dbReference type="PANTHER" id="PTHR28457">
    <property type="entry name" value="COILED-COIL DOMAIN-CONTAINING PROTEIN 189"/>
    <property type="match status" value="1"/>
</dbReference>
<gene>
    <name evidence="3" type="ORF">BSL78_30075</name>
</gene>
<evidence type="ECO:0000313" key="4">
    <source>
        <dbReference type="Proteomes" id="UP000230750"/>
    </source>
</evidence>
<dbReference type="Pfam" id="PF14769">
    <property type="entry name" value="CLAMP"/>
    <property type="match status" value="1"/>
</dbReference>
<evidence type="ECO:0000256" key="2">
    <source>
        <dbReference type="SAM" id="MobiDB-lite"/>
    </source>
</evidence>
<reference evidence="3 4" key="1">
    <citation type="journal article" date="2017" name="PLoS Biol.">
        <title>The sea cucumber genome provides insights into morphological evolution and visceral regeneration.</title>
        <authorList>
            <person name="Zhang X."/>
            <person name="Sun L."/>
            <person name="Yuan J."/>
            <person name="Sun Y."/>
            <person name="Gao Y."/>
            <person name="Zhang L."/>
            <person name="Li S."/>
            <person name="Dai H."/>
            <person name="Hamel J.F."/>
            <person name="Liu C."/>
            <person name="Yu Y."/>
            <person name="Liu S."/>
            <person name="Lin W."/>
            <person name="Guo K."/>
            <person name="Jin S."/>
            <person name="Xu P."/>
            <person name="Storey K.B."/>
            <person name="Huan P."/>
            <person name="Zhang T."/>
            <person name="Zhou Y."/>
            <person name="Zhang J."/>
            <person name="Lin C."/>
            <person name="Li X."/>
            <person name="Xing L."/>
            <person name="Huo D."/>
            <person name="Sun M."/>
            <person name="Wang L."/>
            <person name="Mercier A."/>
            <person name="Li F."/>
            <person name="Yang H."/>
            <person name="Xiang J."/>
        </authorList>
    </citation>
    <scope>NUCLEOTIDE SEQUENCE [LARGE SCALE GENOMIC DNA]</scope>
    <source>
        <strain evidence="3">Shaxun</strain>
        <tissue evidence="3">Muscle</tissue>
    </source>
</reference>
<dbReference type="Proteomes" id="UP000230750">
    <property type="component" value="Unassembled WGS sequence"/>
</dbReference>
<evidence type="ECO:0000256" key="1">
    <source>
        <dbReference type="SAM" id="Coils"/>
    </source>
</evidence>
<accession>A0A2G8JBI8</accession>
<dbReference type="EMBL" id="MRZV01002733">
    <property type="protein sequence ID" value="PIK33111.1"/>
    <property type="molecule type" value="Genomic_DNA"/>
</dbReference>
<name>A0A2G8JBI8_STIJA</name>
<dbReference type="InterPro" id="IPR032727">
    <property type="entry name" value="CLAMP"/>
</dbReference>
<comment type="caution">
    <text evidence="3">The sequence shown here is derived from an EMBL/GenBank/DDBJ whole genome shotgun (WGS) entry which is preliminary data.</text>
</comment>
<feature type="compositionally biased region" description="Polar residues" evidence="2">
    <location>
        <begin position="291"/>
        <end position="303"/>
    </location>
</feature>
<dbReference type="PANTHER" id="PTHR28457:SF2">
    <property type="entry name" value="SIMILAR TO 4930578I06RIK PROTEIN"/>
    <property type="match status" value="1"/>
</dbReference>
<feature type="coiled-coil region" evidence="1">
    <location>
        <begin position="176"/>
        <end position="204"/>
    </location>
</feature>
<keyword evidence="1" id="KW-0175">Coiled coil</keyword>
<dbReference type="AlphaFoldDB" id="A0A2G8JBI8"/>
<keyword evidence="4" id="KW-1185">Reference proteome</keyword>
<sequence length="380" mass="43826">MAASCKSIRNGVLELLNIEKVAVNNKKEEGKAYLAECLGWDKDKLEDDRYLRETIKLDYCYEVIDFCSKKGFPWHQIKKILLLAEQFMEQATGVALHEAIQIYQDLAISYSGEIKPEILQAFTGYIVATYFHHFRLYQLVLTEAREEFLIEAEAEIEPPSNILPLHNAKPEHIYEYDQKLEAIEQEERARKDELKQQKDSLLTNQPQVKVKLDLMDNTPVTRELLEQIIQEAARNQCETVEKLLQIKVEDKHEGLNFYLEKTSLPRPAELGAPPRTKQAQNHSAKSRLSTKTKASMKSTQSKNQQERHNKEVNLNKWRKGKTRRSLQFHSLMGCGLGGNDLEYSAFLLWVCHIGPNRAIDAALVPYVRELYCLQISPKVL</sequence>
<organism evidence="3 4">
    <name type="scientific">Stichopus japonicus</name>
    <name type="common">Sea cucumber</name>
    <dbReference type="NCBI Taxonomy" id="307972"/>
    <lineage>
        <taxon>Eukaryota</taxon>
        <taxon>Metazoa</taxon>
        <taxon>Echinodermata</taxon>
        <taxon>Eleutherozoa</taxon>
        <taxon>Echinozoa</taxon>
        <taxon>Holothuroidea</taxon>
        <taxon>Aspidochirotacea</taxon>
        <taxon>Aspidochirotida</taxon>
        <taxon>Stichopodidae</taxon>
        <taxon>Apostichopus</taxon>
    </lineage>
</organism>
<protein>
    <submittedName>
        <fullName evidence="3">Uncharacterized protein</fullName>
    </submittedName>
</protein>
<feature type="region of interest" description="Disordered" evidence="2">
    <location>
        <begin position="265"/>
        <end position="311"/>
    </location>
</feature>